<dbReference type="Pfam" id="PF05194">
    <property type="entry name" value="UreE_C"/>
    <property type="match status" value="1"/>
</dbReference>
<dbReference type="InterPro" id="IPR007864">
    <property type="entry name" value="UreE_C_dom"/>
</dbReference>
<dbReference type="GO" id="GO:0019627">
    <property type="term" value="P:urea metabolic process"/>
    <property type="evidence" value="ECO:0007669"/>
    <property type="project" value="InterPro"/>
</dbReference>
<dbReference type="AlphaFoldDB" id="M2Y703"/>
<feature type="region of interest" description="Disordered" evidence="1">
    <location>
        <begin position="185"/>
        <end position="214"/>
    </location>
</feature>
<dbReference type="EMBL" id="KB454491">
    <property type="protein sequence ID" value="EME31629.1"/>
    <property type="molecule type" value="Genomic_DNA"/>
</dbReference>
<dbReference type="EMBL" id="KB454491">
    <property type="protein sequence ID" value="EME31630.1"/>
    <property type="molecule type" value="Genomic_DNA"/>
</dbReference>
<accession>M2Y703</accession>
<evidence type="ECO:0000313" key="5">
    <source>
        <dbReference type="Proteomes" id="UP000030680"/>
    </source>
</evidence>
<dbReference type="RefSeq" id="XP_005708150.1">
    <property type="nucleotide sequence ID" value="XM_005708093.1"/>
</dbReference>
<reference evidence="3" key="2">
    <citation type="journal article" date="2013" name="Science">
        <title>Gene Transfer from Bacteria and Archaea Facilitated Evolution of an Extremophilic Eukaryote.</title>
        <authorList>
            <person name="Schoenknecht G."/>
            <person name="Chen W.-H."/>
            <person name="Ternes C.M."/>
            <person name="Barbier G.G."/>
            <person name="Shrestha R.P."/>
            <person name="Stanke M."/>
            <person name="Brautigam A."/>
            <person name="Baker B.J."/>
            <person name="Banfield J.F."/>
            <person name="Garavito R.M."/>
            <person name="Carr K."/>
            <person name="Wilkerson C."/>
            <person name="Rensing S.A."/>
            <person name="Gagneul D."/>
            <person name="Dickenson N.E."/>
            <person name="Oesterhelt C."/>
            <person name="Lercher M.J."/>
            <person name="Weber A.P.M."/>
        </authorList>
    </citation>
    <scope>NUCLEOTIDE SEQUENCE</scope>
    <source>
        <strain evidence="3">074W</strain>
    </source>
</reference>
<protein>
    <submittedName>
        <fullName evidence="4">Urease accessory protein isoform 1</fullName>
    </submittedName>
    <submittedName>
        <fullName evidence="3">Urease accessory protein isoform 2</fullName>
    </submittedName>
</protein>
<keyword evidence="5" id="KW-1185">Reference proteome</keyword>
<dbReference type="SUPFAM" id="SSF69287">
    <property type="entry name" value="Urease metallochaperone UreE, N-terminal domain"/>
    <property type="match status" value="1"/>
</dbReference>
<dbReference type="KEGG" id="gsl:Gasu_12990"/>
<organism evidence="3 5">
    <name type="scientific">Galdieria sulphuraria</name>
    <name type="common">Red alga</name>
    <dbReference type="NCBI Taxonomy" id="130081"/>
    <lineage>
        <taxon>Eukaryota</taxon>
        <taxon>Rhodophyta</taxon>
        <taxon>Bangiophyceae</taxon>
        <taxon>Galdieriales</taxon>
        <taxon>Galdieriaceae</taxon>
        <taxon>Galdieria</taxon>
    </lineage>
</organism>
<dbReference type="Gramene" id="EME31629">
    <property type="protein sequence ID" value="EME31629"/>
    <property type="gene ID" value="Gasu_12990"/>
</dbReference>
<evidence type="ECO:0000313" key="4">
    <source>
        <dbReference type="EMBL" id="EME31630.1"/>
    </source>
</evidence>
<proteinExistence type="predicted"/>
<dbReference type="GO" id="GO:0016151">
    <property type="term" value="F:nickel cation binding"/>
    <property type="evidence" value="ECO:0007669"/>
    <property type="project" value="InterPro"/>
</dbReference>
<evidence type="ECO:0000256" key="1">
    <source>
        <dbReference type="SAM" id="MobiDB-lite"/>
    </source>
</evidence>
<dbReference type="Proteomes" id="UP000030680">
    <property type="component" value="Unassembled WGS sequence"/>
</dbReference>
<feature type="domain" description="Urease accessory protein UreE C-terminal" evidence="2">
    <location>
        <begin position="80"/>
        <end position="143"/>
    </location>
</feature>
<dbReference type="GO" id="GO:0065003">
    <property type="term" value="P:protein-containing complex assembly"/>
    <property type="evidence" value="ECO:0007669"/>
    <property type="project" value="InterPro"/>
</dbReference>
<dbReference type="SUPFAM" id="SSF69737">
    <property type="entry name" value="Urease metallochaperone UreE, C-terminal domain"/>
    <property type="match status" value="1"/>
</dbReference>
<name>M2Y703_GALSU</name>
<dbReference type="Gene3D" id="3.30.70.790">
    <property type="entry name" value="UreE, C-terminal domain"/>
    <property type="match status" value="1"/>
</dbReference>
<dbReference type="OrthoDB" id="7189at2759"/>
<evidence type="ECO:0000259" key="2">
    <source>
        <dbReference type="Pfam" id="PF05194"/>
    </source>
</evidence>
<dbReference type="RefSeq" id="XP_005708149.1">
    <property type="nucleotide sequence ID" value="XM_005708092.1"/>
</dbReference>
<sequence>MVRRIIRVLEQRHGSPRFWATLPFSARRVHKGQRFFLDDGEEVEFDCPYNSLLTPGQQLETEQGDIVEIIGEEEAVSVAMLRQSHPLLFGRACYILGVFHIPVELGRDWLRYPVNNQVDNKLAELGLEVHTERAIFCPDRDAFLYQNLIAAGRNHDGAVTVNSSLVADGYAQSYTQNAQYAAPLNRPVNPSGFPNEYPYQENYSYDPYRPNPSYVQPVPDYNDAVYVVQDPYGYDPNNSQYLPPQSNSGGFFRRILDDL</sequence>
<dbReference type="Gramene" id="EME31630">
    <property type="protein sequence ID" value="EME31630"/>
    <property type="gene ID" value="Gasu_12990"/>
</dbReference>
<dbReference type="GeneID" id="17090266"/>
<gene>
    <name evidence="3" type="ORF">Gasu_12990</name>
</gene>
<dbReference type="InterPro" id="IPR036118">
    <property type="entry name" value="UreE_N_sf"/>
</dbReference>
<reference evidence="5" key="1">
    <citation type="journal article" date="2013" name="Science">
        <title>Gene transfer from bacteria and archaea facilitated evolution of an extremophilic eukaryote.</title>
        <authorList>
            <person name="Schonknecht G."/>
            <person name="Chen W.H."/>
            <person name="Ternes C.M."/>
            <person name="Barbier G.G."/>
            <person name="Shrestha R.P."/>
            <person name="Stanke M."/>
            <person name="Brautigam A."/>
            <person name="Baker B.J."/>
            <person name="Banfield J.F."/>
            <person name="Garavito R.M."/>
            <person name="Carr K."/>
            <person name="Wilkerson C."/>
            <person name="Rensing S.A."/>
            <person name="Gagneul D."/>
            <person name="Dickenson N.E."/>
            <person name="Oesterhelt C."/>
            <person name="Lercher M.J."/>
            <person name="Weber A.P."/>
        </authorList>
    </citation>
    <scope>NUCLEOTIDE SEQUENCE [LARGE SCALE GENOMIC DNA]</scope>
    <source>
        <strain evidence="5">074W</strain>
    </source>
</reference>
<evidence type="ECO:0000313" key="3">
    <source>
        <dbReference type="EMBL" id="EME31629.1"/>
    </source>
</evidence>